<accession>A0A0P1FHY9</accession>
<dbReference type="STRING" id="266809.PM03_00520"/>
<keyword evidence="2" id="KW-0808">Transferase</keyword>
<dbReference type="eggNOG" id="COG1670">
    <property type="taxonomic scope" value="Bacteria"/>
</dbReference>
<gene>
    <name evidence="2" type="ORF">THS5294_03023</name>
</gene>
<evidence type="ECO:0000313" key="3">
    <source>
        <dbReference type="Proteomes" id="UP000051298"/>
    </source>
</evidence>
<organism evidence="2 3">
    <name type="scientific">Thalassobacter stenotrophicus</name>
    <dbReference type="NCBI Taxonomy" id="266809"/>
    <lineage>
        <taxon>Bacteria</taxon>
        <taxon>Pseudomonadati</taxon>
        <taxon>Pseudomonadota</taxon>
        <taxon>Alphaproteobacteria</taxon>
        <taxon>Rhodobacterales</taxon>
        <taxon>Roseobacteraceae</taxon>
        <taxon>Thalassobacter</taxon>
    </lineage>
</organism>
<evidence type="ECO:0000259" key="1">
    <source>
        <dbReference type="PROSITE" id="PS51186"/>
    </source>
</evidence>
<dbReference type="InterPro" id="IPR051531">
    <property type="entry name" value="N-acetyltransferase"/>
</dbReference>
<proteinExistence type="predicted"/>
<dbReference type="PROSITE" id="PS51186">
    <property type="entry name" value="GNAT"/>
    <property type="match status" value="1"/>
</dbReference>
<dbReference type="PANTHER" id="PTHR43792:SF1">
    <property type="entry name" value="N-ACETYLTRANSFERASE DOMAIN-CONTAINING PROTEIN"/>
    <property type="match status" value="1"/>
</dbReference>
<dbReference type="Pfam" id="PF13302">
    <property type="entry name" value="Acetyltransf_3"/>
    <property type="match status" value="1"/>
</dbReference>
<dbReference type="Proteomes" id="UP000051298">
    <property type="component" value="Unassembled WGS sequence"/>
</dbReference>
<dbReference type="PANTHER" id="PTHR43792">
    <property type="entry name" value="GNAT FAMILY, PUTATIVE (AFU_ORTHOLOGUE AFUA_3G00765)-RELATED-RELATED"/>
    <property type="match status" value="1"/>
</dbReference>
<reference evidence="2 3" key="1">
    <citation type="submission" date="2015-09" db="EMBL/GenBank/DDBJ databases">
        <authorList>
            <consortium name="Swine Surveillance"/>
        </authorList>
    </citation>
    <scope>NUCLEOTIDE SEQUENCE [LARGE SCALE GENOMIC DNA]</scope>
    <source>
        <strain evidence="2 3">CECT 5294</strain>
    </source>
</reference>
<name>A0A0P1FHY9_9RHOB</name>
<dbReference type="InterPro" id="IPR000182">
    <property type="entry name" value="GNAT_dom"/>
</dbReference>
<protein>
    <submittedName>
        <fullName evidence="2">Acetyltransferase (GNAT) family protein</fullName>
    </submittedName>
</protein>
<dbReference type="SUPFAM" id="SSF55729">
    <property type="entry name" value="Acyl-CoA N-acyltransferases (Nat)"/>
    <property type="match status" value="1"/>
</dbReference>
<sequence length="183" mass="20102">MTVLTHIPVTPRGYEQAFFTSATLPVLTTERLSVRAPNLDDFEVYASIACSERGKHLGGPKTRAEAWADYAQMCATWVLRGHGIWTVTSDSVPIGFVRIGTEPGDEAHELGFMFTEAGEGHGYAHEASQAALLHARDTLHLPELVSYIHASNTRAIALAERLGAKHRGTLNGNRTYRYWGPRG</sequence>
<feature type="domain" description="N-acetyltransferase" evidence="1">
    <location>
        <begin position="32"/>
        <end position="183"/>
    </location>
</feature>
<dbReference type="Gene3D" id="3.40.630.30">
    <property type="match status" value="1"/>
</dbReference>
<dbReference type="RefSeq" id="WP_058124368.1">
    <property type="nucleotide sequence ID" value="NZ_CYRX01000033.1"/>
</dbReference>
<dbReference type="InterPro" id="IPR016181">
    <property type="entry name" value="Acyl_CoA_acyltransferase"/>
</dbReference>
<evidence type="ECO:0000313" key="2">
    <source>
        <dbReference type="EMBL" id="CUH61711.1"/>
    </source>
</evidence>
<dbReference type="GO" id="GO:0016747">
    <property type="term" value="F:acyltransferase activity, transferring groups other than amino-acyl groups"/>
    <property type="evidence" value="ECO:0007669"/>
    <property type="project" value="InterPro"/>
</dbReference>
<dbReference type="EMBL" id="CYRX01000033">
    <property type="protein sequence ID" value="CUH61711.1"/>
    <property type="molecule type" value="Genomic_DNA"/>
</dbReference>
<dbReference type="AlphaFoldDB" id="A0A0P1FHY9"/>